<dbReference type="Pfam" id="PF08530">
    <property type="entry name" value="PepX_C"/>
    <property type="match status" value="1"/>
</dbReference>
<dbReference type="EMBL" id="BNEC01000006">
    <property type="protein sequence ID" value="GHI74414.1"/>
    <property type="molecule type" value="Genomic_DNA"/>
</dbReference>
<evidence type="ECO:0000256" key="1">
    <source>
        <dbReference type="SAM" id="MobiDB-lite"/>
    </source>
</evidence>
<evidence type="ECO:0000313" key="3">
    <source>
        <dbReference type="EMBL" id="GHI74414.1"/>
    </source>
</evidence>
<reference evidence="4" key="1">
    <citation type="submission" date="2023-07" db="EMBL/GenBank/DDBJ databases">
        <title>Whole genome shotgun sequence of Streptomyces nojiriensis NBRC 13794.</title>
        <authorList>
            <person name="Komaki H."/>
            <person name="Tamura T."/>
        </authorList>
    </citation>
    <scope>NUCLEOTIDE SEQUENCE [LARGE SCALE GENOMIC DNA]</scope>
    <source>
        <strain evidence="4">NBRC 13794</strain>
    </source>
</reference>
<accession>A0ABQ3T1Z6</accession>
<keyword evidence="4" id="KW-1185">Reference proteome</keyword>
<dbReference type="SUPFAM" id="SSF49785">
    <property type="entry name" value="Galactose-binding domain-like"/>
    <property type="match status" value="1"/>
</dbReference>
<proteinExistence type="predicted"/>
<dbReference type="Gene3D" id="2.60.120.260">
    <property type="entry name" value="Galactose-binding domain-like"/>
    <property type="match status" value="1"/>
</dbReference>
<comment type="caution">
    <text evidence="3">The sequence shown here is derived from an EMBL/GenBank/DDBJ whole genome shotgun (WGS) entry which is preliminary data.</text>
</comment>
<sequence length="135" mass="14980">MTYRAANPGSTFVAYLLDTAPDGTAHIITHAPYTDVDSPPDSLISADIDLQATAYDVPRGHRLMLVIDARDPFYADANLPRATLDFTSPEAPRPTWTSPRLTRRRGGFGGRYPLGRHHSRVWGDDETDGKPRTHH</sequence>
<feature type="domain" description="Xaa-Pro dipeptidyl-peptidase C-terminal" evidence="2">
    <location>
        <begin position="9"/>
        <end position="89"/>
    </location>
</feature>
<dbReference type="InterPro" id="IPR013736">
    <property type="entry name" value="Xaa-Pro_dipept_C"/>
</dbReference>
<dbReference type="Proteomes" id="UP000613974">
    <property type="component" value="Unassembled WGS sequence"/>
</dbReference>
<gene>
    <name evidence="3" type="ORF">Snoj_83320</name>
</gene>
<organism evidence="3 4">
    <name type="scientific">Streptomyces nojiriensis</name>
    <dbReference type="NCBI Taxonomy" id="66374"/>
    <lineage>
        <taxon>Bacteria</taxon>
        <taxon>Bacillati</taxon>
        <taxon>Actinomycetota</taxon>
        <taxon>Actinomycetes</taxon>
        <taxon>Kitasatosporales</taxon>
        <taxon>Streptomycetaceae</taxon>
        <taxon>Streptomyces</taxon>
    </lineage>
</organism>
<evidence type="ECO:0000313" key="4">
    <source>
        <dbReference type="Proteomes" id="UP000613974"/>
    </source>
</evidence>
<protein>
    <recommendedName>
        <fullName evidence="2">Xaa-Pro dipeptidyl-peptidase C-terminal domain-containing protein</fullName>
    </recommendedName>
</protein>
<feature type="region of interest" description="Disordered" evidence="1">
    <location>
        <begin position="85"/>
        <end position="135"/>
    </location>
</feature>
<dbReference type="InterPro" id="IPR008979">
    <property type="entry name" value="Galactose-bd-like_sf"/>
</dbReference>
<name>A0ABQ3T1Z6_9ACTN</name>
<evidence type="ECO:0000259" key="2">
    <source>
        <dbReference type="Pfam" id="PF08530"/>
    </source>
</evidence>